<feature type="region of interest" description="Disordered" evidence="2">
    <location>
        <begin position="360"/>
        <end position="423"/>
    </location>
</feature>
<name>A0A146JZ43_9EUKA</name>
<dbReference type="AlphaFoldDB" id="A0A146JZ43"/>
<feature type="non-terminal residue" evidence="3">
    <location>
        <position position="1"/>
    </location>
</feature>
<sequence length="527" mass="61791">KTYQEQQVKQISQLLQQSQQYTNQLNQIALQLSQHEDRFTSQTQLMQLIQRILEQDRQKYAAKIEDLESKIAANPRQPIINLQQSCDTSEQMNEILPTLKVLEQRVQILDQKHADTQKQLSGQTSNLLNMFSGIQQQVNKQIKQVNDQFLELKQSFATNFPNEQEKLKQSLYLKLQTDLVNGLQVQQNQLLQGLEVKISSLQKTELTEFINEQKKQLEVENAKFKSQTQKDVESLCAKSLNQIQQLRIEFQTLKDENSTLKNENRKLKADLEQKPDLEQKIQNFIQNQINELQKSQTQQAKQIYEEIQLQKEAENQQIMRKMNQMLQSQLGSSEIESKLKSQLSDKESEIQALQRQIKNDERQKTNFQQCQKEETEQTQLFPKTHHKKPENPEKQDRQLQTQQPRDDLKSSGLTRQPQPKTPIQITLPAQLTVKDIDNQFSLNQKQLKSSSVTSEQFAEIQKPQRNIREIVEQMEQKLVKSQIEENFGQQIQNYQQKVLREEELENFGSKVVKMKKELGSNVRGKRK</sequence>
<evidence type="ECO:0000256" key="1">
    <source>
        <dbReference type="SAM" id="Coils"/>
    </source>
</evidence>
<organism evidence="3">
    <name type="scientific">Trepomonas sp. PC1</name>
    <dbReference type="NCBI Taxonomy" id="1076344"/>
    <lineage>
        <taxon>Eukaryota</taxon>
        <taxon>Metamonada</taxon>
        <taxon>Diplomonadida</taxon>
        <taxon>Hexamitidae</taxon>
        <taxon>Hexamitinae</taxon>
        <taxon>Trepomonas</taxon>
    </lineage>
</organism>
<keyword evidence="1" id="KW-0175">Coiled coil</keyword>
<accession>A0A146JZ43</accession>
<proteinExistence type="predicted"/>
<evidence type="ECO:0000313" key="3">
    <source>
        <dbReference type="EMBL" id="JAP89953.1"/>
    </source>
</evidence>
<reference evidence="3" key="1">
    <citation type="submission" date="2015-07" db="EMBL/GenBank/DDBJ databases">
        <title>Adaptation to a free-living lifestyle via gene acquisitions in the diplomonad Trepomonas sp. PC1.</title>
        <authorList>
            <person name="Xu F."/>
            <person name="Jerlstrom-Hultqvist J."/>
            <person name="Kolisko M."/>
            <person name="Simpson A.G.B."/>
            <person name="Roger A.J."/>
            <person name="Svard S.G."/>
            <person name="Andersson J.O."/>
        </authorList>
    </citation>
    <scope>NUCLEOTIDE SEQUENCE</scope>
    <source>
        <strain evidence="3">PC1</strain>
    </source>
</reference>
<dbReference type="EMBL" id="GDID01006653">
    <property type="protein sequence ID" value="JAP89953.1"/>
    <property type="molecule type" value="Transcribed_RNA"/>
</dbReference>
<protein>
    <submittedName>
        <fullName evidence="3">Uncharacterized protein</fullName>
    </submittedName>
</protein>
<gene>
    <name evidence="3" type="ORF">TPC1_30552</name>
</gene>
<evidence type="ECO:0000256" key="2">
    <source>
        <dbReference type="SAM" id="MobiDB-lite"/>
    </source>
</evidence>
<feature type="coiled-coil region" evidence="1">
    <location>
        <begin position="11"/>
        <end position="70"/>
    </location>
</feature>
<feature type="compositionally biased region" description="Polar residues" evidence="2">
    <location>
        <begin position="411"/>
        <end position="423"/>
    </location>
</feature>
<feature type="coiled-coil region" evidence="1">
    <location>
        <begin position="99"/>
        <end position="155"/>
    </location>
</feature>